<protein>
    <submittedName>
        <fullName evidence="2">Type 4a pilus biogenesis protein PilO</fullName>
    </submittedName>
</protein>
<dbReference type="InterPro" id="IPR014717">
    <property type="entry name" value="Transl_elong_EF1B/ribsomal_bS6"/>
</dbReference>
<comment type="caution">
    <text evidence="2">The sequence shown here is derived from an EMBL/GenBank/DDBJ whole genome shotgun (WGS) entry which is preliminary data.</text>
</comment>
<dbReference type="EMBL" id="JAQQFM010000009">
    <property type="protein sequence ID" value="MFL9926515.1"/>
    <property type="molecule type" value="Genomic_DNA"/>
</dbReference>
<feature type="region of interest" description="Disordered" evidence="1">
    <location>
        <begin position="204"/>
        <end position="223"/>
    </location>
</feature>
<dbReference type="Gene3D" id="3.30.70.60">
    <property type="match status" value="1"/>
</dbReference>
<organism evidence="2 3">
    <name type="scientific">Herbaspirillum lusitanum</name>
    <dbReference type="NCBI Taxonomy" id="213312"/>
    <lineage>
        <taxon>Bacteria</taxon>
        <taxon>Pseudomonadati</taxon>
        <taxon>Pseudomonadota</taxon>
        <taxon>Betaproteobacteria</taxon>
        <taxon>Burkholderiales</taxon>
        <taxon>Oxalobacteraceae</taxon>
        <taxon>Herbaspirillum</taxon>
    </lineage>
</organism>
<dbReference type="RefSeq" id="WP_408159733.1">
    <property type="nucleotide sequence ID" value="NZ_JAQQFM010000009.1"/>
</dbReference>
<evidence type="ECO:0000256" key="1">
    <source>
        <dbReference type="SAM" id="MobiDB-lite"/>
    </source>
</evidence>
<evidence type="ECO:0000313" key="3">
    <source>
        <dbReference type="Proteomes" id="UP001629246"/>
    </source>
</evidence>
<evidence type="ECO:0000313" key="2">
    <source>
        <dbReference type="EMBL" id="MFL9926515.1"/>
    </source>
</evidence>
<dbReference type="InterPro" id="IPR007445">
    <property type="entry name" value="PilO"/>
</dbReference>
<gene>
    <name evidence="2" type="primary">pilO</name>
    <name evidence="2" type="ORF">PQR62_19730</name>
</gene>
<dbReference type="Proteomes" id="UP001629246">
    <property type="component" value="Unassembled WGS sequence"/>
</dbReference>
<proteinExistence type="predicted"/>
<accession>A0ABW9ADN0</accession>
<name>A0ABW9ADN0_9BURK</name>
<keyword evidence="3" id="KW-1185">Reference proteome</keyword>
<sequence length="223" mass="24608">MSPRPLNGVQTLRTHPAHWPRLPRTICLLLSMGLSLSAGWLFYVSDQTTALETLRQQLDDGRQLYQRKLKNAVQLLALHRQRDLQRQQLQELSYALHQDAAAPELQVSISELAARHGLQLALFKPTFSASRPAAANQDADTEAVEISLRGSYASLQKFLEELSLQSPLLLPEELHLNGDGVANPDRAGAATLSLKLISRIARLPATDTRNKRPRSGAAQGEQG</sequence>
<reference evidence="2 3" key="1">
    <citation type="journal article" date="2024" name="Chem. Sci.">
        <title>Discovery of megapolipeptins by genome mining of a Burkholderiales bacteria collection.</title>
        <authorList>
            <person name="Paulo B.S."/>
            <person name="Recchia M.J.J."/>
            <person name="Lee S."/>
            <person name="Fergusson C.H."/>
            <person name="Romanowski S.B."/>
            <person name="Hernandez A."/>
            <person name="Krull N."/>
            <person name="Liu D.Y."/>
            <person name="Cavanagh H."/>
            <person name="Bos A."/>
            <person name="Gray C.A."/>
            <person name="Murphy B.T."/>
            <person name="Linington R.G."/>
            <person name="Eustaquio A.S."/>
        </authorList>
    </citation>
    <scope>NUCLEOTIDE SEQUENCE [LARGE SCALE GENOMIC DNA]</scope>
    <source>
        <strain evidence="2 3">RL21-008-BIB-A</strain>
    </source>
</reference>
<dbReference type="Pfam" id="PF04350">
    <property type="entry name" value="PilO"/>
    <property type="match status" value="1"/>
</dbReference>